<feature type="region of interest" description="Disordered" evidence="1">
    <location>
        <begin position="128"/>
        <end position="169"/>
    </location>
</feature>
<evidence type="ECO:0000313" key="2">
    <source>
        <dbReference type="EnsemblPlants" id="OB01G27630.1"/>
    </source>
</evidence>
<reference evidence="2" key="1">
    <citation type="journal article" date="2013" name="Nat. Commun.">
        <title>Whole-genome sequencing of Oryza brachyantha reveals mechanisms underlying Oryza genome evolution.</title>
        <authorList>
            <person name="Chen J."/>
            <person name="Huang Q."/>
            <person name="Gao D."/>
            <person name="Wang J."/>
            <person name="Lang Y."/>
            <person name="Liu T."/>
            <person name="Li B."/>
            <person name="Bai Z."/>
            <person name="Luis Goicoechea J."/>
            <person name="Liang C."/>
            <person name="Chen C."/>
            <person name="Zhang W."/>
            <person name="Sun S."/>
            <person name="Liao Y."/>
            <person name="Zhang X."/>
            <person name="Yang L."/>
            <person name="Song C."/>
            <person name="Wang M."/>
            <person name="Shi J."/>
            <person name="Liu G."/>
            <person name="Liu J."/>
            <person name="Zhou H."/>
            <person name="Zhou W."/>
            <person name="Yu Q."/>
            <person name="An N."/>
            <person name="Chen Y."/>
            <person name="Cai Q."/>
            <person name="Wang B."/>
            <person name="Liu B."/>
            <person name="Min J."/>
            <person name="Huang Y."/>
            <person name="Wu H."/>
            <person name="Li Z."/>
            <person name="Zhang Y."/>
            <person name="Yin Y."/>
            <person name="Song W."/>
            <person name="Jiang J."/>
            <person name="Jackson S.A."/>
            <person name="Wing R.A."/>
            <person name="Wang J."/>
            <person name="Chen M."/>
        </authorList>
    </citation>
    <scope>NUCLEOTIDE SEQUENCE [LARGE SCALE GENOMIC DNA]</scope>
    <source>
        <strain evidence="2">cv. IRGC 101232</strain>
    </source>
</reference>
<keyword evidence="3" id="KW-1185">Reference proteome</keyword>
<dbReference type="AlphaFoldDB" id="J3L0K7"/>
<name>J3L0K7_ORYBR</name>
<dbReference type="Gramene" id="OB01G27630.1">
    <property type="protein sequence ID" value="OB01G27630.1"/>
    <property type="gene ID" value="OB01G27630"/>
</dbReference>
<reference evidence="2" key="2">
    <citation type="submission" date="2013-04" db="UniProtKB">
        <authorList>
            <consortium name="EnsemblPlants"/>
        </authorList>
    </citation>
    <scope>IDENTIFICATION</scope>
</reference>
<accession>J3L0K7</accession>
<dbReference type="Proteomes" id="UP000006038">
    <property type="component" value="Chromosome 1"/>
</dbReference>
<feature type="compositionally biased region" description="Basic and acidic residues" evidence="1">
    <location>
        <begin position="128"/>
        <end position="156"/>
    </location>
</feature>
<sequence>MTTPSSVGGSAGGARCAILVPACSLVLRISHSRKMPFLRFKEQSSVCISGYLYICPSMPAVSLSKKIIFFPTRKHSLVVVTMDHLLSSGCLKAVDKTFASFSSPRGAAAGGFITEFDDVYSDIMDSKMLRGDQPDQPKDWDDRECIQDPGEVKLEGDNSVPKEISDPKE</sequence>
<proteinExistence type="predicted"/>
<evidence type="ECO:0000256" key="1">
    <source>
        <dbReference type="SAM" id="MobiDB-lite"/>
    </source>
</evidence>
<protein>
    <submittedName>
        <fullName evidence="2">Uncharacterized protein</fullName>
    </submittedName>
</protein>
<dbReference type="HOGENOM" id="CLU_1580934_0_0_1"/>
<dbReference type="EnsemblPlants" id="OB01G27630.1">
    <property type="protein sequence ID" value="OB01G27630.1"/>
    <property type="gene ID" value="OB01G27630"/>
</dbReference>
<organism evidence="2">
    <name type="scientific">Oryza brachyantha</name>
    <name type="common">malo sina</name>
    <dbReference type="NCBI Taxonomy" id="4533"/>
    <lineage>
        <taxon>Eukaryota</taxon>
        <taxon>Viridiplantae</taxon>
        <taxon>Streptophyta</taxon>
        <taxon>Embryophyta</taxon>
        <taxon>Tracheophyta</taxon>
        <taxon>Spermatophyta</taxon>
        <taxon>Magnoliopsida</taxon>
        <taxon>Liliopsida</taxon>
        <taxon>Poales</taxon>
        <taxon>Poaceae</taxon>
        <taxon>BOP clade</taxon>
        <taxon>Oryzoideae</taxon>
        <taxon>Oryzeae</taxon>
        <taxon>Oryzinae</taxon>
        <taxon>Oryza</taxon>
    </lineage>
</organism>
<evidence type="ECO:0000313" key="3">
    <source>
        <dbReference type="Proteomes" id="UP000006038"/>
    </source>
</evidence>